<dbReference type="STRING" id="1314782.A0A165UDH5"/>
<evidence type="ECO:0000313" key="3">
    <source>
        <dbReference type="EMBL" id="KZT27989.1"/>
    </source>
</evidence>
<evidence type="ECO:0000256" key="1">
    <source>
        <dbReference type="SAM" id="MobiDB-lite"/>
    </source>
</evidence>
<dbReference type="OrthoDB" id="5424058at2759"/>
<reference evidence="3 4" key="1">
    <citation type="journal article" date="2016" name="Mol. Biol. Evol.">
        <title>Comparative Genomics of Early-Diverging Mushroom-Forming Fungi Provides Insights into the Origins of Lignocellulose Decay Capabilities.</title>
        <authorList>
            <person name="Nagy L.G."/>
            <person name="Riley R."/>
            <person name="Tritt A."/>
            <person name="Adam C."/>
            <person name="Daum C."/>
            <person name="Floudas D."/>
            <person name="Sun H."/>
            <person name="Yadav J.S."/>
            <person name="Pangilinan J."/>
            <person name="Larsson K.H."/>
            <person name="Matsuura K."/>
            <person name="Barry K."/>
            <person name="Labutti K."/>
            <person name="Kuo R."/>
            <person name="Ohm R.A."/>
            <person name="Bhattacharya S.S."/>
            <person name="Shirouzu T."/>
            <person name="Yoshinaga Y."/>
            <person name="Martin F.M."/>
            <person name="Grigoriev I.V."/>
            <person name="Hibbett D.S."/>
        </authorList>
    </citation>
    <scope>NUCLEOTIDE SEQUENCE [LARGE SCALE GENOMIC DNA]</scope>
    <source>
        <strain evidence="3 4">HHB14362 ss-1</strain>
    </source>
</reference>
<proteinExistence type="predicted"/>
<name>A0A165UDH5_9AGAM</name>
<dbReference type="AlphaFoldDB" id="A0A165UDH5"/>
<accession>A0A165UDH5</accession>
<dbReference type="Pfam" id="PF20231">
    <property type="entry name" value="DUF6589"/>
    <property type="match status" value="1"/>
</dbReference>
<feature type="region of interest" description="Disordered" evidence="1">
    <location>
        <begin position="817"/>
        <end position="845"/>
    </location>
</feature>
<dbReference type="InterPro" id="IPR046496">
    <property type="entry name" value="DUF6589"/>
</dbReference>
<feature type="domain" description="DUF6589" evidence="2">
    <location>
        <begin position="344"/>
        <end position="749"/>
    </location>
</feature>
<dbReference type="Proteomes" id="UP000076761">
    <property type="component" value="Unassembled WGS sequence"/>
</dbReference>
<evidence type="ECO:0000259" key="2">
    <source>
        <dbReference type="Pfam" id="PF20231"/>
    </source>
</evidence>
<protein>
    <recommendedName>
        <fullName evidence="2">DUF6589 domain-containing protein</fullName>
    </recommendedName>
</protein>
<sequence length="892" mass="101975">MAPTKRRKDENKENVFINSLAEPAKRRRRALNLTSEQLRFEQQRLIQERDTREARERKERQREENERLIAAQQIERFLRGIQADGFTLNTFLMSLFESTEQQISSQTSRFLITHGPEFLATLHEKKASVMQTYTENAAQRVTQKEAKALEQYMRPPDGQTVTDLLESWSLDQVLQNSKELAPTLYGLLEELCVNTGRKSERRDPDLILATVISMLMQARNERANVSQSILCIYLLACGATRSLFEVLHHAGFSSSYSKAIRDIRELKNERLAKVAEIARSRAFMIVWDNINIAFRVEEQRHDSKDHFDNGTTATLIPLYGVGFGDLPLELKQFRRTRLPHIKYRPRDLLPSRDQVLEVEEEMLWQLEEILFQTYPALQARFGGEREALLTVMSIPLHKTEQYPLPAMHIDESSLDGTIDVLETIMGKTLKMSTDDIKRHGIVICAGDQLTVSLLDKASASRRDDSDLFDNFGAWTEGQPGLFHVKLAADRMIANEYWGRPNSPCPWSLWMINTQLARKPISVGWKAKKLTPFRPTWELIVKLSLKAHALDGFRIYSPSDNLDEWAAKVPNYQEIRAVARKVRDELFSSQRVLSLRALPRRDIPLENIIYFNKDALLLHIFAHAIKRGDIGMVINILALWMVMFRGTGSMPKYADALFQVLMNLKSMNPKLREAFLMNWLVNLTGLPNGFKEVDLLQEHHNFWAKIIYTAKGPGRSWDWLGMITMSIFALRDVIRHVKTNYKTPHNGRTHTSPDATHDINTIRGYLQREKLQSYAPDRNGNSAAVPCRDLMAEGVAYSNTARAYKVFRQDATKVRNYGVSNDSSSSEHLDSESMEASQVDAAADSDERVAIDSIGEGDLPEDEDEDDWDGLDQEAVMELISGLCRELDTMGLS</sequence>
<evidence type="ECO:0000313" key="4">
    <source>
        <dbReference type="Proteomes" id="UP000076761"/>
    </source>
</evidence>
<dbReference type="EMBL" id="KV425559">
    <property type="protein sequence ID" value="KZT27989.1"/>
    <property type="molecule type" value="Genomic_DNA"/>
</dbReference>
<keyword evidence="4" id="KW-1185">Reference proteome</keyword>
<dbReference type="InParanoid" id="A0A165UDH5"/>
<organism evidence="3 4">
    <name type="scientific">Neolentinus lepideus HHB14362 ss-1</name>
    <dbReference type="NCBI Taxonomy" id="1314782"/>
    <lineage>
        <taxon>Eukaryota</taxon>
        <taxon>Fungi</taxon>
        <taxon>Dikarya</taxon>
        <taxon>Basidiomycota</taxon>
        <taxon>Agaricomycotina</taxon>
        <taxon>Agaricomycetes</taxon>
        <taxon>Gloeophyllales</taxon>
        <taxon>Gloeophyllaceae</taxon>
        <taxon>Neolentinus</taxon>
    </lineage>
</organism>
<gene>
    <name evidence="3" type="ORF">NEOLEDRAFT_1154640</name>
</gene>